<feature type="transmembrane region" description="Helical" evidence="1">
    <location>
        <begin position="12"/>
        <end position="29"/>
    </location>
</feature>
<organism evidence="3 4">
    <name type="scientific">Amycolatopsis pigmentata</name>
    <dbReference type="NCBI Taxonomy" id="450801"/>
    <lineage>
        <taxon>Bacteria</taxon>
        <taxon>Bacillati</taxon>
        <taxon>Actinomycetota</taxon>
        <taxon>Actinomycetes</taxon>
        <taxon>Pseudonocardiales</taxon>
        <taxon>Pseudonocardiaceae</taxon>
        <taxon>Amycolatopsis</taxon>
    </lineage>
</organism>
<sequence>MTSQSARVGMPAGLVFLAGLYLVLSPWVVETAGQFSIAASNTITGLALALLAVGFARPTHLLTGIAWVIPVIGGWVIGSPWAIYQGSGVVPMDLPGAPSLTTGAWLNNVIVGAVVVVAGIALALSASRPTPVEP</sequence>
<feature type="domain" description="SPW repeat-containing integral membrane" evidence="2">
    <location>
        <begin position="12"/>
        <end position="119"/>
    </location>
</feature>
<gene>
    <name evidence="3" type="ORF">ACFSXZ_15585</name>
</gene>
<dbReference type="RefSeq" id="WP_378265735.1">
    <property type="nucleotide sequence ID" value="NZ_JBHUKR010000007.1"/>
</dbReference>
<reference evidence="4" key="1">
    <citation type="journal article" date="2019" name="Int. J. Syst. Evol. Microbiol.">
        <title>The Global Catalogue of Microorganisms (GCM) 10K type strain sequencing project: providing services to taxonomists for standard genome sequencing and annotation.</title>
        <authorList>
            <consortium name="The Broad Institute Genomics Platform"/>
            <consortium name="The Broad Institute Genome Sequencing Center for Infectious Disease"/>
            <person name="Wu L."/>
            <person name="Ma J."/>
        </authorList>
    </citation>
    <scope>NUCLEOTIDE SEQUENCE [LARGE SCALE GENOMIC DNA]</scope>
    <source>
        <strain evidence="4">CGMCC 4.7645</strain>
    </source>
</reference>
<dbReference type="InterPro" id="IPR005530">
    <property type="entry name" value="SPW"/>
</dbReference>
<feature type="transmembrane region" description="Helical" evidence="1">
    <location>
        <begin position="65"/>
        <end position="84"/>
    </location>
</feature>
<dbReference type="EMBL" id="JBHUKR010000007">
    <property type="protein sequence ID" value="MFD2417747.1"/>
    <property type="molecule type" value="Genomic_DNA"/>
</dbReference>
<comment type="caution">
    <text evidence="3">The sequence shown here is derived from an EMBL/GenBank/DDBJ whole genome shotgun (WGS) entry which is preliminary data.</text>
</comment>
<protein>
    <submittedName>
        <fullName evidence="3">SPW repeat protein</fullName>
    </submittedName>
</protein>
<evidence type="ECO:0000259" key="2">
    <source>
        <dbReference type="Pfam" id="PF03779"/>
    </source>
</evidence>
<proteinExistence type="predicted"/>
<evidence type="ECO:0000313" key="4">
    <source>
        <dbReference type="Proteomes" id="UP001597417"/>
    </source>
</evidence>
<keyword evidence="1" id="KW-1133">Transmembrane helix</keyword>
<feature type="transmembrane region" description="Helical" evidence="1">
    <location>
        <begin position="104"/>
        <end position="124"/>
    </location>
</feature>
<evidence type="ECO:0000256" key="1">
    <source>
        <dbReference type="SAM" id="Phobius"/>
    </source>
</evidence>
<keyword evidence="1" id="KW-0472">Membrane</keyword>
<name>A0ABW5FTK0_9PSEU</name>
<keyword evidence="4" id="KW-1185">Reference proteome</keyword>
<dbReference type="Pfam" id="PF03779">
    <property type="entry name" value="SPW"/>
    <property type="match status" value="1"/>
</dbReference>
<accession>A0ABW5FTK0</accession>
<keyword evidence="1" id="KW-0812">Transmembrane</keyword>
<feature type="transmembrane region" description="Helical" evidence="1">
    <location>
        <begin position="35"/>
        <end position="53"/>
    </location>
</feature>
<dbReference type="Proteomes" id="UP001597417">
    <property type="component" value="Unassembled WGS sequence"/>
</dbReference>
<evidence type="ECO:0000313" key="3">
    <source>
        <dbReference type="EMBL" id="MFD2417747.1"/>
    </source>
</evidence>